<name>A0AAV7PJC2_PLEWA</name>
<evidence type="ECO:0000313" key="2">
    <source>
        <dbReference type="Proteomes" id="UP001066276"/>
    </source>
</evidence>
<organism evidence="1 2">
    <name type="scientific">Pleurodeles waltl</name>
    <name type="common">Iberian ribbed newt</name>
    <dbReference type="NCBI Taxonomy" id="8319"/>
    <lineage>
        <taxon>Eukaryota</taxon>
        <taxon>Metazoa</taxon>
        <taxon>Chordata</taxon>
        <taxon>Craniata</taxon>
        <taxon>Vertebrata</taxon>
        <taxon>Euteleostomi</taxon>
        <taxon>Amphibia</taxon>
        <taxon>Batrachia</taxon>
        <taxon>Caudata</taxon>
        <taxon>Salamandroidea</taxon>
        <taxon>Salamandridae</taxon>
        <taxon>Pleurodelinae</taxon>
        <taxon>Pleurodeles</taxon>
    </lineage>
</organism>
<proteinExistence type="predicted"/>
<accession>A0AAV7PJC2</accession>
<protein>
    <submittedName>
        <fullName evidence="1">Uncharacterized protein</fullName>
    </submittedName>
</protein>
<sequence>MGAAGVLAEQCSHAVTEGKERDARGAGDWWRLSGPGNQGAARATAERTSGSRVVLGRQWPREWGLGVSYSVRGATGEAAKRWRLLDIVTVDVNLLRADFHKMSKKVKSAESHIHLLQSPAKKLEDQVQSLTKQQAQMAARLEDQEGWARRNNIQVVGVPEGAEGPAVDLFLEDLIVNHLRPQRVAFFFPLNGHIGHRYLRPDRGLRQGLSQLGCSTTRTGMPSFKQPVCKKI</sequence>
<dbReference type="AlphaFoldDB" id="A0AAV7PJC2"/>
<comment type="caution">
    <text evidence="1">The sequence shown here is derived from an EMBL/GenBank/DDBJ whole genome shotgun (WGS) entry which is preliminary data.</text>
</comment>
<dbReference type="Proteomes" id="UP001066276">
    <property type="component" value="Chromosome 7"/>
</dbReference>
<dbReference type="EMBL" id="JANPWB010000011">
    <property type="protein sequence ID" value="KAJ1128266.1"/>
    <property type="molecule type" value="Genomic_DNA"/>
</dbReference>
<evidence type="ECO:0000313" key="1">
    <source>
        <dbReference type="EMBL" id="KAJ1128266.1"/>
    </source>
</evidence>
<reference evidence="1" key="1">
    <citation type="journal article" date="2022" name="bioRxiv">
        <title>Sequencing and chromosome-scale assembly of the giantPleurodeles waltlgenome.</title>
        <authorList>
            <person name="Brown T."/>
            <person name="Elewa A."/>
            <person name="Iarovenko S."/>
            <person name="Subramanian E."/>
            <person name="Araus A.J."/>
            <person name="Petzold A."/>
            <person name="Susuki M."/>
            <person name="Suzuki K.-i.T."/>
            <person name="Hayashi T."/>
            <person name="Toyoda A."/>
            <person name="Oliveira C."/>
            <person name="Osipova E."/>
            <person name="Leigh N.D."/>
            <person name="Simon A."/>
            <person name="Yun M.H."/>
        </authorList>
    </citation>
    <scope>NUCLEOTIDE SEQUENCE</scope>
    <source>
        <strain evidence="1">20211129_DDA</strain>
        <tissue evidence="1">Liver</tissue>
    </source>
</reference>
<gene>
    <name evidence="1" type="ORF">NDU88_006645</name>
</gene>
<keyword evidence="2" id="KW-1185">Reference proteome</keyword>